<dbReference type="EMBL" id="CADCTW010000134">
    <property type="protein sequence ID" value="CAA9338713.1"/>
    <property type="molecule type" value="Genomic_DNA"/>
</dbReference>
<name>A0A6J4LSI4_9BACT</name>
<evidence type="ECO:0000256" key="1">
    <source>
        <dbReference type="SAM" id="MobiDB-lite"/>
    </source>
</evidence>
<feature type="region of interest" description="Disordered" evidence="1">
    <location>
        <begin position="38"/>
        <end position="58"/>
    </location>
</feature>
<gene>
    <name evidence="2" type="ORF">AVDCRST_MAG68-2914</name>
</gene>
<dbReference type="AlphaFoldDB" id="A0A6J4LSI4"/>
<sequence length="115" mass="13230">MARHNREGEGEDQHGRRYRIGYQPDWFRQIKVTRDLDNGRQSTKTLLRNPQPPQAEPGPRILTEVEAAELGLSFSITLHDERRVVRRITVETVIPEGDERGQTISFVVSPVPDEE</sequence>
<protein>
    <submittedName>
        <fullName evidence="2">Uncharacterized protein</fullName>
    </submittedName>
</protein>
<feature type="compositionally biased region" description="Polar residues" evidence="1">
    <location>
        <begin position="39"/>
        <end position="48"/>
    </location>
</feature>
<evidence type="ECO:0000313" key="2">
    <source>
        <dbReference type="EMBL" id="CAA9338713.1"/>
    </source>
</evidence>
<proteinExistence type="predicted"/>
<organism evidence="2">
    <name type="scientific">uncultured Gemmatimonadota bacterium</name>
    <dbReference type="NCBI Taxonomy" id="203437"/>
    <lineage>
        <taxon>Bacteria</taxon>
        <taxon>Pseudomonadati</taxon>
        <taxon>Gemmatimonadota</taxon>
        <taxon>environmental samples</taxon>
    </lineage>
</organism>
<accession>A0A6J4LSI4</accession>
<reference evidence="2" key="1">
    <citation type="submission" date="2020-02" db="EMBL/GenBank/DDBJ databases">
        <authorList>
            <person name="Meier V. D."/>
        </authorList>
    </citation>
    <scope>NUCLEOTIDE SEQUENCE</scope>
    <source>
        <strain evidence="2">AVDCRST_MAG68</strain>
    </source>
</reference>